<evidence type="ECO:0000313" key="3">
    <source>
        <dbReference type="Proteomes" id="UP000192247"/>
    </source>
</evidence>
<comment type="caution">
    <text evidence="2">The sequence shown here is derived from an EMBL/GenBank/DDBJ whole genome shotgun (WGS) entry which is preliminary data.</text>
</comment>
<sequence>MAPCRFSANINVGVLGHVDSGKTSLCRALSDCGSTAAFDKNSQSRQRGITIDLGFSAFSHGDMHFTLVDCPGHASLIRTVIGGAQIIDVMMLVIDVTKGVQTQTAECLIIGEICCDKVVVVLNKIDLLKDQQTDIDKVCRRLAKTLETTKFKGAEMIPVSAAPGANPSNPGRGINELKDVLTRSVSSPQRSPDGPLLFCVDHCFQIKGQGTVLTGTITQGSISVNSMIDIPSLKLQRKVKSMQMFREPVNGAIQGDRVGICVPQLDAKLFERGVVCSPGYLQLTYAVIAPLSRISYFRHGIRSGAKFHVTAVHDTVLAKVTFFSSDRKQFSGQEMLFEEELPKDRDSKAWFGLMEFEQPMICGEGGLLLGSRLDTDVHTKACRLAFYGNAVKVFTTPEYRANLSEIRVFKFKCKTGVVDRVPSDSEVIIKDMFKKETNIELFTGMKVTFSSGETGTIQGSFGKSGKTKVQLDFGQRMTPELARYRNKKENNGDSLKEDIASAATITEKALENVRVVLQFKRFVFDVNKKIVQ</sequence>
<evidence type="ECO:0000313" key="2">
    <source>
        <dbReference type="EMBL" id="OQR66255.1"/>
    </source>
</evidence>
<dbReference type="Pfam" id="PF21208">
    <property type="entry name" value="euk_SelB_III"/>
    <property type="match status" value="1"/>
</dbReference>
<dbReference type="PANTHER" id="PTHR43721:SF11">
    <property type="entry name" value="SELENOCYSTEINE-SPECIFIC ELONGATION FACTOR"/>
    <property type="match status" value="1"/>
</dbReference>
<keyword evidence="2" id="KW-0648">Protein biosynthesis</keyword>
<dbReference type="Pfam" id="PF00009">
    <property type="entry name" value="GTP_EFTU"/>
    <property type="match status" value="1"/>
</dbReference>
<dbReference type="FunFam" id="2.40.30.10:FF:000052">
    <property type="entry name" value="Selenocysteine-specific elongation factor EF-Sec"/>
    <property type="match status" value="1"/>
</dbReference>
<dbReference type="OrthoDB" id="2067at2759"/>
<dbReference type="PRINTS" id="PR00315">
    <property type="entry name" value="ELONGATNFCT"/>
</dbReference>
<dbReference type="PANTHER" id="PTHR43721">
    <property type="entry name" value="ELONGATION FACTOR TU-RELATED"/>
    <property type="match status" value="1"/>
</dbReference>
<dbReference type="InterPro" id="IPR009000">
    <property type="entry name" value="Transl_B-barrel_sf"/>
</dbReference>
<dbReference type="SUPFAM" id="SSF52540">
    <property type="entry name" value="P-loop containing nucleoside triphosphate hydrolases"/>
    <property type="match status" value="1"/>
</dbReference>
<dbReference type="Pfam" id="PF21131">
    <property type="entry name" value="eEFSec_4th"/>
    <property type="match status" value="1"/>
</dbReference>
<dbReference type="GO" id="GO:0005525">
    <property type="term" value="F:GTP binding"/>
    <property type="evidence" value="ECO:0007669"/>
    <property type="project" value="InterPro"/>
</dbReference>
<dbReference type="CDD" id="cd03696">
    <property type="entry name" value="SelB_II"/>
    <property type="match status" value="1"/>
</dbReference>
<protein>
    <submittedName>
        <fullName evidence="2">Selenocysteine-specific elongation factor-like</fullName>
    </submittedName>
</protein>
<proteinExistence type="predicted"/>
<dbReference type="InterPro" id="IPR005225">
    <property type="entry name" value="Small_GTP-bd"/>
</dbReference>
<dbReference type="GO" id="GO:0003746">
    <property type="term" value="F:translation elongation factor activity"/>
    <property type="evidence" value="ECO:0007669"/>
    <property type="project" value="UniProtKB-KW"/>
</dbReference>
<reference evidence="2 3" key="1">
    <citation type="journal article" date="2017" name="Gigascience">
        <title>Draft genome of the honey bee ectoparasitic mite, Tropilaelaps mercedesae, is shaped by the parasitic life history.</title>
        <authorList>
            <person name="Dong X."/>
            <person name="Armstrong S.D."/>
            <person name="Xia D."/>
            <person name="Makepeace B.L."/>
            <person name="Darby A.C."/>
            <person name="Kadowaki T."/>
        </authorList>
    </citation>
    <scope>NUCLEOTIDE SEQUENCE [LARGE SCALE GENOMIC DNA]</scope>
    <source>
        <strain evidence="2">Wuxi-XJTLU</strain>
    </source>
</reference>
<dbReference type="InterPro" id="IPR000795">
    <property type="entry name" value="T_Tr_GTP-bd_dom"/>
</dbReference>
<dbReference type="SUPFAM" id="SSF50447">
    <property type="entry name" value="Translation proteins"/>
    <property type="match status" value="1"/>
</dbReference>
<dbReference type="Gene3D" id="2.40.30.10">
    <property type="entry name" value="Translation factors"/>
    <property type="match status" value="2"/>
</dbReference>
<gene>
    <name evidence="2" type="ORF">BIW11_14275</name>
</gene>
<organism evidence="2 3">
    <name type="scientific">Tropilaelaps mercedesae</name>
    <dbReference type="NCBI Taxonomy" id="418985"/>
    <lineage>
        <taxon>Eukaryota</taxon>
        <taxon>Metazoa</taxon>
        <taxon>Ecdysozoa</taxon>
        <taxon>Arthropoda</taxon>
        <taxon>Chelicerata</taxon>
        <taxon>Arachnida</taxon>
        <taxon>Acari</taxon>
        <taxon>Parasitiformes</taxon>
        <taxon>Mesostigmata</taxon>
        <taxon>Gamasina</taxon>
        <taxon>Dermanyssoidea</taxon>
        <taxon>Laelapidae</taxon>
        <taxon>Tropilaelaps</taxon>
    </lineage>
</organism>
<dbReference type="InterPro" id="IPR049394">
    <property type="entry name" value="eEFSec_C"/>
</dbReference>
<dbReference type="GO" id="GO:0003924">
    <property type="term" value="F:GTPase activity"/>
    <property type="evidence" value="ECO:0007669"/>
    <property type="project" value="InterPro"/>
</dbReference>
<accession>A0A1V9WYB4</accession>
<keyword evidence="3" id="KW-1185">Reference proteome</keyword>
<dbReference type="AlphaFoldDB" id="A0A1V9WYB4"/>
<dbReference type="PROSITE" id="PS51722">
    <property type="entry name" value="G_TR_2"/>
    <property type="match status" value="1"/>
</dbReference>
<dbReference type="FunCoup" id="A0A1V9WYB4">
    <property type="interactions" value="410"/>
</dbReference>
<dbReference type="EMBL" id="MNPL01033194">
    <property type="protein sequence ID" value="OQR66255.1"/>
    <property type="molecule type" value="Genomic_DNA"/>
</dbReference>
<feature type="domain" description="Tr-type G" evidence="1">
    <location>
        <begin position="7"/>
        <end position="189"/>
    </location>
</feature>
<dbReference type="InterPro" id="IPR050055">
    <property type="entry name" value="EF-Tu_GTPase"/>
</dbReference>
<dbReference type="CDD" id="cd04094">
    <property type="entry name" value="eSelB_III"/>
    <property type="match status" value="1"/>
</dbReference>
<name>A0A1V9WYB4_9ACAR</name>
<dbReference type="Gene3D" id="3.40.50.300">
    <property type="entry name" value="P-loop containing nucleotide triphosphate hydrolases"/>
    <property type="match status" value="1"/>
</dbReference>
<dbReference type="NCBIfam" id="TIGR00231">
    <property type="entry name" value="small_GTP"/>
    <property type="match status" value="1"/>
</dbReference>
<dbReference type="Proteomes" id="UP000192247">
    <property type="component" value="Unassembled WGS sequence"/>
</dbReference>
<dbReference type="CDD" id="cd01889">
    <property type="entry name" value="SelB_euk"/>
    <property type="match status" value="1"/>
</dbReference>
<evidence type="ECO:0000259" key="1">
    <source>
        <dbReference type="PROSITE" id="PS51722"/>
    </source>
</evidence>
<keyword evidence="2" id="KW-0251">Elongation factor</keyword>
<dbReference type="InterPro" id="IPR049393">
    <property type="entry name" value="eEFSec_III"/>
</dbReference>
<dbReference type="STRING" id="418985.A0A1V9WYB4"/>
<dbReference type="GO" id="GO:0001514">
    <property type="term" value="P:selenocysteine incorporation"/>
    <property type="evidence" value="ECO:0007669"/>
    <property type="project" value="TreeGrafter"/>
</dbReference>
<dbReference type="InterPro" id="IPR027417">
    <property type="entry name" value="P-loop_NTPase"/>
</dbReference>
<dbReference type="InParanoid" id="A0A1V9WYB4"/>